<accession>A0ACC0V2T2</accession>
<dbReference type="EMBL" id="CM047943">
    <property type="protein sequence ID" value="KAI9900730.1"/>
    <property type="molecule type" value="Genomic_DNA"/>
</dbReference>
<protein>
    <submittedName>
        <fullName evidence="1">Uncharacterized protein</fullName>
    </submittedName>
</protein>
<proteinExistence type="predicted"/>
<name>A0ACC0V2T2_9HYPO</name>
<reference evidence="1" key="1">
    <citation type="submission" date="2022-10" db="EMBL/GenBank/DDBJ databases">
        <title>Complete Genome of Trichothecium roseum strain YXFP-22015, a Plant Pathogen Isolated from Citrus.</title>
        <authorList>
            <person name="Wang Y."/>
            <person name="Zhu L."/>
        </authorList>
    </citation>
    <scope>NUCLEOTIDE SEQUENCE</scope>
    <source>
        <strain evidence="1">YXFP-22015</strain>
    </source>
</reference>
<sequence>MLVARRRAAALTGYALRRTAPSRLAQQDFVRGIASVRSLASSDGEVSLKKFKALAWEPEKPILLKEEESPGEPPEDIRKWFTRADPEPESSTGSGHSSVPWTLSSRLDDLLNWPFPFELVTPAQCDGAPPVVLFRQWMKNLGDPTDAMLSELFTMSNPDIGKDDYSLIYGTFSQLYAPLRLLKRALEFNLTLPAGAAQLQLYIAQSPIDDLPEDLKDDLRKPFIVRNAGRGDVYSSSIWLGTEPTFTPLHRDPNPNLFSQICNHKVVRMLPPDAGEQLFHDVQRRIQQSGNSRIRGPNMMQGREREELHDDVWVREVGSGELQEAEVAPGDALYIPKGWWHSIKSKGTTGYLNASANWWFR</sequence>
<dbReference type="Proteomes" id="UP001163324">
    <property type="component" value="Chromosome 4"/>
</dbReference>
<keyword evidence="2" id="KW-1185">Reference proteome</keyword>
<evidence type="ECO:0000313" key="1">
    <source>
        <dbReference type="EMBL" id="KAI9900730.1"/>
    </source>
</evidence>
<organism evidence="1 2">
    <name type="scientific">Trichothecium roseum</name>
    <dbReference type="NCBI Taxonomy" id="47278"/>
    <lineage>
        <taxon>Eukaryota</taxon>
        <taxon>Fungi</taxon>
        <taxon>Dikarya</taxon>
        <taxon>Ascomycota</taxon>
        <taxon>Pezizomycotina</taxon>
        <taxon>Sordariomycetes</taxon>
        <taxon>Hypocreomycetidae</taxon>
        <taxon>Hypocreales</taxon>
        <taxon>Hypocreales incertae sedis</taxon>
        <taxon>Trichothecium</taxon>
    </lineage>
</organism>
<comment type="caution">
    <text evidence="1">The sequence shown here is derived from an EMBL/GenBank/DDBJ whole genome shotgun (WGS) entry which is preliminary data.</text>
</comment>
<evidence type="ECO:0000313" key="2">
    <source>
        <dbReference type="Proteomes" id="UP001163324"/>
    </source>
</evidence>
<gene>
    <name evidence="1" type="ORF">N3K66_004992</name>
</gene>